<dbReference type="InterPro" id="IPR036849">
    <property type="entry name" value="Enolase-like_C_sf"/>
</dbReference>
<evidence type="ECO:0000256" key="3">
    <source>
        <dbReference type="ARBA" id="ARBA00013142"/>
    </source>
</evidence>
<keyword evidence="4" id="KW-0479">Metal-binding</keyword>
<keyword evidence="5" id="KW-0460">Magnesium</keyword>
<dbReference type="PROSITE" id="PS00909">
    <property type="entry name" value="MR_MLE_2"/>
    <property type="match status" value="1"/>
</dbReference>
<dbReference type="Gene3D" id="3.30.390.10">
    <property type="entry name" value="Enolase-like, N-terminal domain"/>
    <property type="match status" value="1"/>
</dbReference>
<dbReference type="Gene3D" id="3.20.20.120">
    <property type="entry name" value="Enolase-like C-terminal domain"/>
    <property type="match status" value="1"/>
</dbReference>
<dbReference type="GO" id="GO:0009063">
    <property type="term" value="P:amino acid catabolic process"/>
    <property type="evidence" value="ECO:0007669"/>
    <property type="project" value="InterPro"/>
</dbReference>
<comment type="cofactor">
    <cofactor evidence="2">
        <name>Mg(2+)</name>
        <dbReference type="ChEBI" id="CHEBI:18420"/>
    </cofactor>
</comment>
<dbReference type="PATRIC" id="fig|61647.15.peg.2176"/>
<dbReference type="InterPro" id="IPR029017">
    <property type="entry name" value="Enolase-like_N"/>
</dbReference>
<name>A0A089PL92_PLUGE</name>
<reference evidence="8 9" key="1">
    <citation type="submission" date="2015-05" db="EMBL/GenBank/DDBJ databases">
        <title>Genome sequences of Pluralibacter gergoviae.</title>
        <authorList>
            <person name="Greninger A.L."/>
            <person name="Miller S."/>
        </authorList>
    </citation>
    <scope>NUCLEOTIDE SEQUENCE [LARGE SCALE GENOMIC DNA]</scope>
    <source>
        <strain evidence="8 9">JS81F13</strain>
    </source>
</reference>
<dbReference type="SMART" id="SM00922">
    <property type="entry name" value="MR_MLE"/>
    <property type="match status" value="1"/>
</dbReference>
<dbReference type="GO" id="GO:0050023">
    <property type="term" value="F:L-fuconate dehydratase activity"/>
    <property type="evidence" value="ECO:0007669"/>
    <property type="project" value="UniProtKB-EC"/>
</dbReference>
<feature type="domain" description="Mandelate racemase/muconate lactonizing enzyme C-terminal" evidence="7">
    <location>
        <begin position="198"/>
        <end position="294"/>
    </location>
</feature>
<dbReference type="AlphaFoldDB" id="A0A089PL92"/>
<dbReference type="PANTHER" id="PTHR13794">
    <property type="entry name" value="ENOLASE SUPERFAMILY, MANDELATE RACEMASE"/>
    <property type="match status" value="1"/>
</dbReference>
<evidence type="ECO:0000256" key="6">
    <source>
        <dbReference type="ARBA" id="ARBA00023239"/>
    </source>
</evidence>
<dbReference type="SUPFAM" id="SSF51604">
    <property type="entry name" value="Enolase C-terminal domain-like"/>
    <property type="match status" value="1"/>
</dbReference>
<dbReference type="Pfam" id="PF13378">
    <property type="entry name" value="MR_MLE_C"/>
    <property type="match status" value="1"/>
</dbReference>
<dbReference type="KEGG" id="pge:LG71_02980"/>
<protein>
    <recommendedName>
        <fullName evidence="3">L-fuconate dehydratase</fullName>
        <ecNumber evidence="3">4.2.1.68</ecNumber>
    </recommendedName>
</protein>
<dbReference type="PANTHER" id="PTHR13794:SF58">
    <property type="entry name" value="MITOCHONDRIAL ENOLASE SUPERFAMILY MEMBER 1"/>
    <property type="match status" value="1"/>
</dbReference>
<evidence type="ECO:0000313" key="8">
    <source>
        <dbReference type="EMBL" id="KMK12103.1"/>
    </source>
</evidence>
<comment type="catalytic activity">
    <reaction evidence="1">
        <text>L-fuconate = 2-dehydro-3-deoxy-L-fuconate + H2O</text>
        <dbReference type="Rhea" id="RHEA:22772"/>
        <dbReference type="ChEBI" id="CHEBI:15377"/>
        <dbReference type="ChEBI" id="CHEBI:21291"/>
        <dbReference type="ChEBI" id="CHEBI:37448"/>
        <dbReference type="EC" id="4.2.1.68"/>
    </reaction>
</comment>
<evidence type="ECO:0000256" key="5">
    <source>
        <dbReference type="ARBA" id="ARBA00022842"/>
    </source>
</evidence>
<dbReference type="InterPro" id="IPR013342">
    <property type="entry name" value="Mandelate_racemase_C"/>
</dbReference>
<dbReference type="InterPro" id="IPR046945">
    <property type="entry name" value="RHMD-like"/>
</dbReference>
<dbReference type="EMBL" id="LDZF01000021">
    <property type="protein sequence ID" value="KMK12103.1"/>
    <property type="molecule type" value="Genomic_DNA"/>
</dbReference>
<dbReference type="InterPro" id="IPR029065">
    <property type="entry name" value="Enolase_C-like"/>
</dbReference>
<dbReference type="InterPro" id="IPR034610">
    <property type="entry name" value="L-fuconate_dehydratase"/>
</dbReference>
<dbReference type="STRING" id="61647.LG71_02980"/>
<sequence>MTQITALRVEDIRFPTSQQLDGSDAMNPDPDYSAAYVILETDNPQLSGHGLTFTIGRGNEICCAAIQALEHLIVGERLENIAADMGAFWRRFTSDSQLRWIGPDKGAIHLATGAVVNAVWDLWAKAEGKPVWRLVAEMSPAELVRCIDFRYITDCITPEEALQLLEARSEGKAQRLEQLLEHGYPCYTTSAGWLGYGDEKLRRLCQEAVDAGFSHIKLKVGRDLEDDIRRVRIAREVIGPDRRLMIDANQVWEVEAAIPWVKALAFAEPWFIEEPTSPDDVEGHRRIREGVAPVKVATGEMCQNRIMFKQFIMRGAIDVVQIDACRLGGVNEVLAVMLMAAKYNLPVCPHAGGVGLCEYVQHLSMIDYLCIAGTHEGRVIEFVDHLHEHFLHPCDIRGAAYMPPQAPGYSIEMRPESLEQYRYRGGRDGAH</sequence>
<dbReference type="SFLD" id="SFLDG00179">
    <property type="entry name" value="mandelate_racemase"/>
    <property type="match status" value="1"/>
</dbReference>
<dbReference type="FunFam" id="3.20.20.120:FF:000007">
    <property type="entry name" value="Mitochondrial enolase superfamily member 1"/>
    <property type="match status" value="1"/>
</dbReference>
<dbReference type="InterPro" id="IPR013341">
    <property type="entry name" value="Mandelate_racemase_N_dom"/>
</dbReference>
<dbReference type="SFLD" id="SFLDF00111">
    <property type="entry name" value="L-fuconate_dehydratase"/>
    <property type="match status" value="1"/>
</dbReference>
<dbReference type="SFLD" id="SFLDS00001">
    <property type="entry name" value="Enolase"/>
    <property type="match status" value="1"/>
</dbReference>
<organism evidence="8 9">
    <name type="scientific">Pluralibacter gergoviae</name>
    <name type="common">Enterobacter gergoviae</name>
    <dbReference type="NCBI Taxonomy" id="61647"/>
    <lineage>
        <taxon>Bacteria</taxon>
        <taxon>Pseudomonadati</taxon>
        <taxon>Pseudomonadota</taxon>
        <taxon>Gammaproteobacteria</taxon>
        <taxon>Enterobacterales</taxon>
        <taxon>Enterobacteriaceae</taxon>
        <taxon>Pluralibacter</taxon>
    </lineage>
</organism>
<accession>A0A089PL92</accession>
<dbReference type="EC" id="4.2.1.68" evidence="3"/>
<dbReference type="GO" id="GO:0016052">
    <property type="term" value="P:carbohydrate catabolic process"/>
    <property type="evidence" value="ECO:0007669"/>
    <property type="project" value="InterPro"/>
</dbReference>
<proteinExistence type="predicted"/>
<dbReference type="InterPro" id="IPR018110">
    <property type="entry name" value="Mandel_Rmase/mucon_lact_enz_CS"/>
</dbReference>
<dbReference type="GO" id="GO:0000287">
    <property type="term" value="F:magnesium ion binding"/>
    <property type="evidence" value="ECO:0007669"/>
    <property type="project" value="TreeGrafter"/>
</dbReference>
<keyword evidence="9" id="KW-1185">Reference proteome</keyword>
<evidence type="ECO:0000256" key="4">
    <source>
        <dbReference type="ARBA" id="ARBA00022723"/>
    </source>
</evidence>
<evidence type="ECO:0000256" key="1">
    <source>
        <dbReference type="ARBA" id="ARBA00001737"/>
    </source>
</evidence>
<keyword evidence="6" id="KW-0456">Lyase</keyword>
<evidence type="ECO:0000256" key="2">
    <source>
        <dbReference type="ARBA" id="ARBA00001946"/>
    </source>
</evidence>
<evidence type="ECO:0000313" key="9">
    <source>
        <dbReference type="Proteomes" id="UP000036196"/>
    </source>
</evidence>
<dbReference type="Pfam" id="PF02746">
    <property type="entry name" value="MR_MLE_N"/>
    <property type="match status" value="1"/>
</dbReference>
<dbReference type="RefSeq" id="WP_043081192.1">
    <property type="nucleotide sequence ID" value="NZ_CP009450.1"/>
</dbReference>
<gene>
    <name evidence="8" type="ORF">ABW06_18225</name>
</gene>
<comment type="caution">
    <text evidence="8">The sequence shown here is derived from an EMBL/GenBank/DDBJ whole genome shotgun (WGS) entry which is preliminary data.</text>
</comment>
<dbReference type="CDD" id="cd03324">
    <property type="entry name" value="rTSbeta_L-fuconate_dehydratase"/>
    <property type="match status" value="1"/>
</dbReference>
<dbReference type="eggNOG" id="COG4948">
    <property type="taxonomic scope" value="Bacteria"/>
</dbReference>
<dbReference type="Proteomes" id="UP000036196">
    <property type="component" value="Unassembled WGS sequence"/>
</dbReference>
<evidence type="ECO:0000259" key="7">
    <source>
        <dbReference type="SMART" id="SM00922"/>
    </source>
</evidence>
<dbReference type="SUPFAM" id="SSF54826">
    <property type="entry name" value="Enolase N-terminal domain-like"/>
    <property type="match status" value="1"/>
</dbReference>